<dbReference type="AlphaFoldDB" id="A0A1D8G3H5"/>
<dbReference type="OrthoDB" id="3663940at2"/>
<dbReference type="RefSeq" id="WP_069977248.1">
    <property type="nucleotide sequence ID" value="NZ_CP017316.1"/>
</dbReference>
<dbReference type="EMBL" id="CP017316">
    <property type="protein sequence ID" value="AOT59997.1"/>
    <property type="molecule type" value="Genomic_DNA"/>
</dbReference>
<dbReference type="PANTHER" id="PTHR21581:SF33">
    <property type="entry name" value="D-ALANYL-D-ALANINE CARBOXYPEPTIDASE DACB"/>
    <property type="match status" value="1"/>
</dbReference>
<dbReference type="STRING" id="285473.A4G23_02859"/>
<evidence type="ECO:0000313" key="5">
    <source>
        <dbReference type="Proteomes" id="UP000095349"/>
    </source>
</evidence>
<dbReference type="KEGG" id="srn:A4G23_02859"/>
<keyword evidence="4" id="KW-0645">Protease</keyword>
<dbReference type="InterPro" id="IPR001967">
    <property type="entry name" value="Peptidase_S11_N"/>
</dbReference>
<gene>
    <name evidence="4" type="primary">dacD_1</name>
    <name evidence="4" type="ORF">A4G23_02859</name>
</gene>
<dbReference type="Proteomes" id="UP000095349">
    <property type="component" value="Chromosome"/>
</dbReference>
<evidence type="ECO:0000256" key="2">
    <source>
        <dbReference type="SAM" id="Phobius"/>
    </source>
</evidence>
<keyword evidence="4" id="KW-0121">Carboxypeptidase</keyword>
<keyword evidence="2" id="KW-0812">Transmembrane</keyword>
<keyword evidence="5" id="KW-1185">Reference proteome</keyword>
<sequence length="473" mass="47107">MIVSSSARSAPGLLPGLLPLLLLALLLPVLVLSAAVSAAGAVHRPSEPTPPRPGARVDPALLHRSGTQVRLPPGATPPPALSARAWLVADAGTGHVLAARDAHRRLPPASTLKALFALTVLPKLSQTAQHTVAEEELTGIGAGSSLVGVKENLTYRIADLWRGVFLHSGNDAVRVLAGLNGGWEATARQMEATARSLGAMDTKVVSPDGYDAPGQVSSAYDLAVFGREGLRNPDFARYCSLPYATFPAGGWSYGIRNTNRLLTGEDGIAKYPGILGVKNGYTSNAGHTLIAAARRDGRTLVVTVLNPSGGQRAVYEEARELLDWGFATGPAARPVGSLLPPAATRLVSGAPKAPATPGTGTATAAAGAPGRGAASGPSAGTAPRAAAEAASGSRTPAATAPSAASAGTPAGTQGSGGAPLPAGAAAAPGTAGATGPAGADGGRAPSALVPLLVVGSACVAAAALWATRRRTAR</sequence>
<keyword evidence="4" id="KW-0378">Hydrolase</keyword>
<evidence type="ECO:0000313" key="4">
    <source>
        <dbReference type="EMBL" id="AOT59997.1"/>
    </source>
</evidence>
<reference evidence="4 5" key="1">
    <citation type="submission" date="2016-09" db="EMBL/GenBank/DDBJ databases">
        <title>Streptomyces rubrolavendulae MJM4426 Genome sequencing and assembly.</title>
        <authorList>
            <person name="Kim J.-G."/>
        </authorList>
    </citation>
    <scope>NUCLEOTIDE SEQUENCE [LARGE SCALE GENOMIC DNA]</scope>
    <source>
        <strain evidence="4 5">MJM4426</strain>
    </source>
</reference>
<dbReference type="GO" id="GO:0009002">
    <property type="term" value="F:serine-type D-Ala-D-Ala carboxypeptidase activity"/>
    <property type="evidence" value="ECO:0007669"/>
    <property type="project" value="UniProtKB-EC"/>
</dbReference>
<feature type="region of interest" description="Disordered" evidence="1">
    <location>
        <begin position="349"/>
        <end position="440"/>
    </location>
</feature>
<feature type="domain" description="Peptidase S11 D-alanyl-D-alanine carboxypeptidase A N-terminal" evidence="3">
    <location>
        <begin position="77"/>
        <end position="307"/>
    </location>
</feature>
<dbReference type="Pfam" id="PF00768">
    <property type="entry name" value="Peptidase_S11"/>
    <property type="match status" value="1"/>
</dbReference>
<keyword evidence="2" id="KW-1133">Transmembrane helix</keyword>
<evidence type="ECO:0000256" key="1">
    <source>
        <dbReference type="SAM" id="MobiDB-lite"/>
    </source>
</evidence>
<dbReference type="GO" id="GO:0006508">
    <property type="term" value="P:proteolysis"/>
    <property type="evidence" value="ECO:0007669"/>
    <property type="project" value="InterPro"/>
</dbReference>
<name>A0A1D8G3H5_9ACTN</name>
<dbReference type="SUPFAM" id="SSF56601">
    <property type="entry name" value="beta-lactamase/transpeptidase-like"/>
    <property type="match status" value="1"/>
</dbReference>
<accession>A0A1D8G3H5</accession>
<dbReference type="InterPro" id="IPR012338">
    <property type="entry name" value="Beta-lactam/transpept-like"/>
</dbReference>
<dbReference type="Gene3D" id="3.40.710.10">
    <property type="entry name" value="DD-peptidase/beta-lactamase superfamily"/>
    <property type="match status" value="1"/>
</dbReference>
<protein>
    <submittedName>
        <fullName evidence="4">D-alanyl-D-alanine carboxypeptidase DacD</fullName>
        <ecNumber evidence="4">3.4.16.4</ecNumber>
    </submittedName>
</protein>
<dbReference type="EC" id="3.4.16.4" evidence="4"/>
<feature type="transmembrane region" description="Helical" evidence="2">
    <location>
        <begin position="447"/>
        <end position="467"/>
    </location>
</feature>
<organism evidence="4 5">
    <name type="scientific">Streptomyces rubrolavendulae</name>
    <dbReference type="NCBI Taxonomy" id="285473"/>
    <lineage>
        <taxon>Bacteria</taxon>
        <taxon>Bacillati</taxon>
        <taxon>Actinomycetota</taxon>
        <taxon>Actinomycetes</taxon>
        <taxon>Kitasatosporales</taxon>
        <taxon>Streptomycetaceae</taxon>
        <taxon>Streptomyces</taxon>
    </lineage>
</organism>
<dbReference type="PANTHER" id="PTHR21581">
    <property type="entry name" value="D-ALANYL-D-ALANINE CARBOXYPEPTIDASE"/>
    <property type="match status" value="1"/>
</dbReference>
<dbReference type="PATRIC" id="fig|285473.5.peg.2988"/>
<evidence type="ECO:0000259" key="3">
    <source>
        <dbReference type="Pfam" id="PF00768"/>
    </source>
</evidence>
<keyword evidence="2" id="KW-0472">Membrane</keyword>
<proteinExistence type="predicted"/>